<evidence type="ECO:0000313" key="3">
    <source>
        <dbReference type="EMBL" id="NWJ45864.1"/>
    </source>
</evidence>
<feature type="transmembrane region" description="Helical" evidence="2">
    <location>
        <begin position="389"/>
        <end position="410"/>
    </location>
</feature>
<evidence type="ECO:0000313" key="5">
    <source>
        <dbReference type="Proteomes" id="UP000521676"/>
    </source>
</evidence>
<protein>
    <submittedName>
        <fullName evidence="3">Uncharacterized protein</fullName>
    </submittedName>
</protein>
<reference evidence="4" key="2">
    <citation type="journal article" date="2024" name="Nature">
        <title>Anoxygenic phototroph of the Chloroflexota uses a type I reaction centre.</title>
        <authorList>
            <person name="Tsuji J.M."/>
            <person name="Shaw N.A."/>
            <person name="Nagashima S."/>
            <person name="Venkiteswaran J.J."/>
            <person name="Schiff S.L."/>
            <person name="Watanabe T."/>
            <person name="Fukui M."/>
            <person name="Hanada S."/>
            <person name="Tank M."/>
            <person name="Neufeld J.D."/>
        </authorList>
    </citation>
    <scope>NUCLEOTIDE SEQUENCE</scope>
    <source>
        <strain evidence="4">L227-S17</strain>
    </source>
</reference>
<accession>A0A8T7LV16</accession>
<keyword evidence="6" id="KW-1185">Reference proteome</keyword>
<dbReference type="PROSITE" id="PS51318">
    <property type="entry name" value="TAT"/>
    <property type="match status" value="1"/>
</dbReference>
<evidence type="ECO:0000313" key="6">
    <source>
        <dbReference type="Proteomes" id="UP001431572"/>
    </source>
</evidence>
<proteinExistence type="predicted"/>
<gene>
    <name evidence="3" type="ORF">HXX08_08300</name>
    <name evidence="4" type="ORF">OZ401_001003</name>
</gene>
<organism evidence="3 5">
    <name type="scientific">Candidatus Chlorohelix allophototropha</name>
    <dbReference type="NCBI Taxonomy" id="3003348"/>
    <lineage>
        <taxon>Bacteria</taxon>
        <taxon>Bacillati</taxon>
        <taxon>Chloroflexota</taxon>
        <taxon>Chloroflexia</taxon>
        <taxon>Candidatus Chloroheliales</taxon>
        <taxon>Candidatus Chloroheliaceae</taxon>
        <taxon>Candidatus Chlorohelix</taxon>
    </lineage>
</organism>
<keyword evidence="2" id="KW-0812">Transmembrane</keyword>
<dbReference type="Proteomes" id="UP000521676">
    <property type="component" value="Unassembled WGS sequence"/>
</dbReference>
<keyword evidence="2" id="KW-0472">Membrane</keyword>
<feature type="coiled-coil region" evidence="1">
    <location>
        <begin position="15"/>
        <end position="63"/>
    </location>
</feature>
<dbReference type="InterPro" id="IPR006311">
    <property type="entry name" value="TAT_signal"/>
</dbReference>
<keyword evidence="1" id="KW-0175">Coiled coil</keyword>
<dbReference type="RefSeq" id="WP_341469618.1">
    <property type="nucleotide sequence ID" value="NZ_CP128399.1"/>
</dbReference>
<sequence length="471" mass="48246">MSNNDSPLDSSKPNLEQVLSLVQNLQLAMDKQRAEFTAQKNELEAKINKLENALQEKHSEQEVAVVEARTSRRKMLRRLGAAAAGVAVASAATLSQTASPAYAYGALNFQSDATSGDGTFATPNKSNAPTYWTVVNASSTPGTAVPVLDITNATTTGTLLDGVKVTVASGVALNGASTNDVAISGTTQGTSKAAVQGLIGSTPTINNNLLSNTGAVTGSSGSASASSHGVAGFSGSTGAAGVFGASEGGPGVLGISSATYGGQFRTFSSTSSQLYVQPHPTVTGVPSWSGIPGEMFVDHTGVFYIRTSGGWALMSQVTQSLGPQLTLLPAPVRVFDSAAGVGMSTAGQVPGFNTVVPTDSSIVPYTKTFETRTVGVNGPATGVPTSATAIFGVISIYYFYAGALFGYVTLWPTGASYPKADATRGVVTIGSSPNNVVTSFFLNKINTSTGQLNVATQRDCNIIVDCYGYYS</sequence>
<evidence type="ECO:0000256" key="2">
    <source>
        <dbReference type="SAM" id="Phobius"/>
    </source>
</evidence>
<dbReference type="Proteomes" id="UP001431572">
    <property type="component" value="Chromosome 1"/>
</dbReference>
<dbReference type="EMBL" id="CP128399">
    <property type="protein sequence ID" value="WJW67728.1"/>
    <property type="molecule type" value="Genomic_DNA"/>
</dbReference>
<evidence type="ECO:0000313" key="4">
    <source>
        <dbReference type="EMBL" id="WJW67728.1"/>
    </source>
</evidence>
<dbReference type="AlphaFoldDB" id="A0A8T7LV16"/>
<reference evidence="3 5" key="1">
    <citation type="submission" date="2020-06" db="EMBL/GenBank/DDBJ databases">
        <title>Anoxygenic phototrophic Chloroflexota member uses a Type I reaction center.</title>
        <authorList>
            <person name="Tsuji J.M."/>
            <person name="Shaw N.A."/>
            <person name="Nagashima S."/>
            <person name="Venkiteswaran J."/>
            <person name="Schiff S.L."/>
            <person name="Hanada S."/>
            <person name="Tank M."/>
            <person name="Neufeld J.D."/>
        </authorList>
    </citation>
    <scope>NUCLEOTIDE SEQUENCE [LARGE SCALE GENOMIC DNA]</scope>
    <source>
        <strain evidence="3">L227-S17</strain>
    </source>
</reference>
<keyword evidence="2" id="KW-1133">Transmembrane helix</keyword>
<evidence type="ECO:0000256" key="1">
    <source>
        <dbReference type="SAM" id="Coils"/>
    </source>
</evidence>
<name>A0A8T7LV16_9CHLR</name>
<dbReference type="EMBL" id="JACATZ010000001">
    <property type="protein sequence ID" value="NWJ45864.1"/>
    <property type="molecule type" value="Genomic_DNA"/>
</dbReference>